<name>A0A6A7AWQ9_9PLEO</name>
<dbReference type="EMBL" id="MU006328">
    <property type="protein sequence ID" value="KAF2847214.1"/>
    <property type="molecule type" value="Genomic_DNA"/>
</dbReference>
<dbReference type="Proteomes" id="UP000799423">
    <property type="component" value="Unassembled WGS sequence"/>
</dbReference>
<dbReference type="SUPFAM" id="SSF69065">
    <property type="entry name" value="RNase III domain-like"/>
    <property type="match status" value="1"/>
</dbReference>
<accession>A0A6A7AWQ9</accession>
<protein>
    <recommendedName>
        <fullName evidence="3">RNase III domain-containing protein</fullName>
    </recommendedName>
</protein>
<evidence type="ECO:0008006" key="3">
    <source>
        <dbReference type="Google" id="ProtNLM"/>
    </source>
</evidence>
<dbReference type="GO" id="GO:0006396">
    <property type="term" value="P:RNA processing"/>
    <property type="evidence" value="ECO:0007669"/>
    <property type="project" value="InterPro"/>
</dbReference>
<dbReference type="AlphaFoldDB" id="A0A6A7AWQ9"/>
<keyword evidence="2" id="KW-1185">Reference proteome</keyword>
<evidence type="ECO:0000313" key="2">
    <source>
        <dbReference type="Proteomes" id="UP000799423"/>
    </source>
</evidence>
<evidence type="ECO:0000313" key="1">
    <source>
        <dbReference type="EMBL" id="KAF2847214.1"/>
    </source>
</evidence>
<sequence>MLDFFQSRIKYKFENEELMKSALRSAHRDRDDGVLDDGNRCLAHYGVSTISMVESYNAVVGSGMTLHDFNKRDYWSKTKKGRAKACRALGFEPFIIRSVRQQHQPASETVLDNAFSAIIGAIWLDCEARGKSTADTRCTVWKVLREMDAILESSSSSSGENDVLLSMNNDSNAMIAPSFEQSNTTDLISAEQLGDIDNCTHDRFAQALIDSPFGELPYEYLIVEPQGASIQASVEADSTLPREDCLFSNIDEHVITSSAQDISACAELGTEFDGILSTSHYDYYGGPIFCSSEPLQNIESNATTPVTCAKRKRTEDSVERANSTYLRVLDLEQQKLDGFSQYEKERLARYLDHPEITKLEKESSVLFRFFYLAIGSWQTIDDFKNQLRLARNVSSVHKRPRTSIWSAAQTYNEICRLEKEEALSVLLRRYHTINLCVNEKERHQYCSNMIVETLHTVGVARRSNPGNPVLALDAIAIDQLLYKSMPDAQPETNDFKKARRRVKRLRKLARHLHILVQDYGFGILALLPSGPSFEELSLTDNMFALEKGKPVCRKFSTSSGHMFFGKRYCLSCRRSGPLVSG</sequence>
<dbReference type="Gene3D" id="1.10.1520.10">
    <property type="entry name" value="Ribonuclease III domain"/>
    <property type="match status" value="1"/>
</dbReference>
<dbReference type="InterPro" id="IPR036389">
    <property type="entry name" value="RNase_III_sf"/>
</dbReference>
<reference evidence="1" key="1">
    <citation type="submission" date="2020-01" db="EMBL/GenBank/DDBJ databases">
        <authorList>
            <consortium name="DOE Joint Genome Institute"/>
            <person name="Haridas S."/>
            <person name="Albert R."/>
            <person name="Binder M."/>
            <person name="Bloem J."/>
            <person name="Labutti K."/>
            <person name="Salamov A."/>
            <person name="Andreopoulos B."/>
            <person name="Baker S.E."/>
            <person name="Barry K."/>
            <person name="Bills G."/>
            <person name="Bluhm B.H."/>
            <person name="Cannon C."/>
            <person name="Castanera R."/>
            <person name="Culley D.E."/>
            <person name="Daum C."/>
            <person name="Ezra D."/>
            <person name="Gonzalez J.B."/>
            <person name="Henrissat B."/>
            <person name="Kuo A."/>
            <person name="Liang C."/>
            <person name="Lipzen A."/>
            <person name="Lutzoni F."/>
            <person name="Magnuson J."/>
            <person name="Mondo S."/>
            <person name="Nolan M."/>
            <person name="Ohm R."/>
            <person name="Pangilinan J."/>
            <person name="Park H.-J."/>
            <person name="Ramirez L."/>
            <person name="Alfaro M."/>
            <person name="Sun H."/>
            <person name="Tritt A."/>
            <person name="Yoshinaga Y."/>
            <person name="Zwiers L.-H."/>
            <person name="Turgeon B.G."/>
            <person name="Goodwin S.B."/>
            <person name="Spatafora J.W."/>
            <person name="Crous P.W."/>
            <person name="Grigoriev I.V."/>
        </authorList>
    </citation>
    <scope>NUCLEOTIDE SEQUENCE</scope>
    <source>
        <strain evidence="1">IPT5</strain>
    </source>
</reference>
<dbReference type="OrthoDB" id="67027at2759"/>
<organism evidence="1 2">
    <name type="scientific">Plenodomus tracheiphilus IPT5</name>
    <dbReference type="NCBI Taxonomy" id="1408161"/>
    <lineage>
        <taxon>Eukaryota</taxon>
        <taxon>Fungi</taxon>
        <taxon>Dikarya</taxon>
        <taxon>Ascomycota</taxon>
        <taxon>Pezizomycotina</taxon>
        <taxon>Dothideomycetes</taxon>
        <taxon>Pleosporomycetidae</taxon>
        <taxon>Pleosporales</taxon>
        <taxon>Pleosporineae</taxon>
        <taxon>Leptosphaeriaceae</taxon>
        <taxon>Plenodomus</taxon>
    </lineage>
</organism>
<proteinExistence type="predicted"/>
<dbReference type="GO" id="GO:0004525">
    <property type="term" value="F:ribonuclease III activity"/>
    <property type="evidence" value="ECO:0007669"/>
    <property type="project" value="InterPro"/>
</dbReference>
<gene>
    <name evidence="1" type="ORF">T440DRAFT_540127</name>
</gene>